<proteinExistence type="predicted"/>
<evidence type="ECO:0000313" key="1">
    <source>
        <dbReference type="EMBL" id="OEO31227.1"/>
    </source>
</evidence>
<dbReference type="Proteomes" id="UP000095463">
    <property type="component" value="Unassembled WGS sequence"/>
</dbReference>
<accession>A0A1E5XRJ0</accession>
<dbReference type="AlphaFoldDB" id="A0A1E5XRJ0"/>
<comment type="caution">
    <text evidence="1">The sequence shown here is derived from an EMBL/GenBank/DDBJ whole genome shotgun (WGS) entry which is preliminary data.</text>
</comment>
<reference evidence="1 2" key="1">
    <citation type="journal article" date="2015" name="Genome Announc.">
        <title>Genome Assemblies of Three Soil-Associated Devosia species: D. insulae, D. limi, and D. soli.</title>
        <authorList>
            <person name="Hassan Y.I."/>
            <person name="Lepp D."/>
            <person name="Zhou T."/>
        </authorList>
    </citation>
    <scope>NUCLEOTIDE SEQUENCE [LARGE SCALE GENOMIC DNA]</scope>
    <source>
        <strain evidence="1 2">DS-56</strain>
    </source>
</reference>
<dbReference type="EMBL" id="LAJE02000165">
    <property type="protein sequence ID" value="OEO31227.1"/>
    <property type="molecule type" value="Genomic_DNA"/>
</dbReference>
<sequence length="89" mass="9247">MQINGIGKLCADGETLAEVEFTVLTTPGFPAGRGELRCKRPALYEAYGATHAGLLFTDGDDPVEIMIVGPPDGEVADFVAVGGLLPQGE</sequence>
<gene>
    <name evidence="1" type="ORF">VW23_017220</name>
</gene>
<evidence type="ECO:0000313" key="2">
    <source>
        <dbReference type="Proteomes" id="UP000095463"/>
    </source>
</evidence>
<keyword evidence="2" id="KW-1185">Reference proteome</keyword>
<name>A0A1E5XRJ0_9HYPH</name>
<organism evidence="1 2">
    <name type="scientific">Devosia insulae DS-56</name>
    <dbReference type="NCBI Taxonomy" id="1116389"/>
    <lineage>
        <taxon>Bacteria</taxon>
        <taxon>Pseudomonadati</taxon>
        <taxon>Pseudomonadota</taxon>
        <taxon>Alphaproteobacteria</taxon>
        <taxon>Hyphomicrobiales</taxon>
        <taxon>Devosiaceae</taxon>
        <taxon>Devosia</taxon>
    </lineage>
</organism>
<protein>
    <submittedName>
        <fullName evidence="1">Uncharacterized protein</fullName>
    </submittedName>
</protein>